<dbReference type="SUPFAM" id="SSF52402">
    <property type="entry name" value="Adenine nucleotide alpha hydrolases-like"/>
    <property type="match status" value="1"/>
</dbReference>
<dbReference type="GO" id="GO:0006400">
    <property type="term" value="P:tRNA modification"/>
    <property type="evidence" value="ECO:0007669"/>
    <property type="project" value="UniProtKB-UniRule"/>
</dbReference>
<dbReference type="AlphaFoldDB" id="A0A9D9IDR6"/>
<evidence type="ECO:0000256" key="3">
    <source>
        <dbReference type="ARBA" id="ARBA00022598"/>
    </source>
</evidence>
<dbReference type="GO" id="GO:0032267">
    <property type="term" value="F:tRNA(Ile)-lysidine synthase activity"/>
    <property type="evidence" value="ECO:0007669"/>
    <property type="project" value="UniProtKB-EC"/>
</dbReference>
<keyword evidence="6 8" id="KW-0067">ATP-binding</keyword>
<comment type="function">
    <text evidence="8">Ligates lysine onto the cytidine present at position 34 of the AUA codon-specific tRNA(Ile) that contains the anticodon CAU, in an ATP-dependent manner. Cytidine is converted to lysidine, thus changing the amino acid specificity of the tRNA from methionine to isoleucine.</text>
</comment>
<dbReference type="InterPro" id="IPR012796">
    <property type="entry name" value="Lysidine-tRNA-synth_C"/>
</dbReference>
<protein>
    <recommendedName>
        <fullName evidence="8">tRNA(Ile)-lysidine synthase</fullName>
        <ecNumber evidence="8">6.3.4.19</ecNumber>
    </recommendedName>
    <alternativeName>
        <fullName evidence="8">tRNA(Ile)-2-lysyl-cytidine synthase</fullName>
    </alternativeName>
    <alternativeName>
        <fullName evidence="8">tRNA(Ile)-lysidine synthetase</fullName>
    </alternativeName>
</protein>
<keyword evidence="5 8" id="KW-0547">Nucleotide-binding</keyword>
<comment type="similarity">
    <text evidence="8">Belongs to the tRNA(Ile)-lysidine synthase family.</text>
</comment>
<name>A0A9D9IDR6_9BACT</name>
<sequence length="505" mass="55807">MQHRFDTILSGLLGEIIPGQLISGQCGPAVLLAVSGGIDSMCMAELFRHSGTGVKFAVAHCNFSLRGEESDSDELLVSEWAHKAGVRIHKTRFDTEEYARDHGLSIEMAARELRYGWFAALCGEFGYMAVAVAHNANDNVETLFLNLLRGTGIKGLSGMDPVSGLPVSSGSDGMECPGSGRGKSVLLRPLLSFTRTQIEGYVFAHNVRYHNDRTNSGTEYKRNKLRNLVFPLFGQINPSFIRTVGREMEYFSQVEGIAEKYYQDNSTWLSRPEIDRKKLLSQPYWEYLLYRTLEGYGFPPSVTASLTGLLKSGRTVPGKVFVADGYTLVTSSRYLIIREKSEDEPAPSPSSRLRRSGTLPGSLSGAFADRGEILAVHGPGTYRFNGLSFSVRVLDRNEIKSLRTPPGVLMFDAGSMDFPFVCRKWERGDWLVPFGMKGRKKVSDLFTDLKYSLPEKESAVMAVDGRNAGSIERRNHIAAVLGVRIDDSKKIDDSTGAVLVISLLQ</sequence>
<evidence type="ECO:0000313" key="11">
    <source>
        <dbReference type="Proteomes" id="UP000823603"/>
    </source>
</evidence>
<dbReference type="InterPro" id="IPR014729">
    <property type="entry name" value="Rossmann-like_a/b/a_fold"/>
</dbReference>
<comment type="catalytic activity">
    <reaction evidence="7 8">
        <text>cytidine(34) in tRNA(Ile2) + L-lysine + ATP = lysidine(34) in tRNA(Ile2) + AMP + diphosphate + H(+)</text>
        <dbReference type="Rhea" id="RHEA:43744"/>
        <dbReference type="Rhea" id="RHEA-COMP:10625"/>
        <dbReference type="Rhea" id="RHEA-COMP:10670"/>
        <dbReference type="ChEBI" id="CHEBI:15378"/>
        <dbReference type="ChEBI" id="CHEBI:30616"/>
        <dbReference type="ChEBI" id="CHEBI:32551"/>
        <dbReference type="ChEBI" id="CHEBI:33019"/>
        <dbReference type="ChEBI" id="CHEBI:82748"/>
        <dbReference type="ChEBI" id="CHEBI:83665"/>
        <dbReference type="ChEBI" id="CHEBI:456215"/>
        <dbReference type="EC" id="6.3.4.19"/>
    </reaction>
</comment>
<reference evidence="10" key="2">
    <citation type="journal article" date="2021" name="PeerJ">
        <title>Extensive microbial diversity within the chicken gut microbiome revealed by metagenomics and culture.</title>
        <authorList>
            <person name="Gilroy R."/>
            <person name="Ravi A."/>
            <person name="Getino M."/>
            <person name="Pursley I."/>
            <person name="Horton D.L."/>
            <person name="Alikhan N.F."/>
            <person name="Baker D."/>
            <person name="Gharbi K."/>
            <person name="Hall N."/>
            <person name="Watson M."/>
            <person name="Adriaenssens E.M."/>
            <person name="Foster-Nyarko E."/>
            <person name="Jarju S."/>
            <person name="Secka A."/>
            <person name="Antonio M."/>
            <person name="Oren A."/>
            <person name="Chaudhuri R.R."/>
            <person name="La Ragione R."/>
            <person name="Hildebrand F."/>
            <person name="Pallen M.J."/>
        </authorList>
    </citation>
    <scope>NUCLEOTIDE SEQUENCE</scope>
    <source>
        <strain evidence="10">B2-22910</strain>
    </source>
</reference>
<dbReference type="Proteomes" id="UP000823603">
    <property type="component" value="Unassembled WGS sequence"/>
</dbReference>
<dbReference type="InterPro" id="IPR012795">
    <property type="entry name" value="tRNA_Ile_lys_synt_N"/>
</dbReference>
<dbReference type="InterPro" id="IPR011063">
    <property type="entry name" value="TilS/TtcA_N"/>
</dbReference>
<dbReference type="HAMAP" id="MF_01161">
    <property type="entry name" value="tRNA_Ile_lys_synt"/>
    <property type="match status" value="1"/>
</dbReference>
<dbReference type="SMART" id="SM00977">
    <property type="entry name" value="TilS_C"/>
    <property type="match status" value="1"/>
</dbReference>
<comment type="subcellular location">
    <subcellularLocation>
        <location evidence="1 8">Cytoplasm</location>
    </subcellularLocation>
</comment>
<dbReference type="GO" id="GO:0005737">
    <property type="term" value="C:cytoplasm"/>
    <property type="evidence" value="ECO:0007669"/>
    <property type="project" value="UniProtKB-SubCell"/>
</dbReference>
<keyword evidence="2 8" id="KW-0963">Cytoplasm</keyword>
<organism evidence="10 11">
    <name type="scientific">Candidatus Cryptobacteroides faecavium</name>
    <dbReference type="NCBI Taxonomy" id="2840762"/>
    <lineage>
        <taxon>Bacteria</taxon>
        <taxon>Pseudomonadati</taxon>
        <taxon>Bacteroidota</taxon>
        <taxon>Bacteroidia</taxon>
        <taxon>Bacteroidales</taxon>
        <taxon>Candidatus Cryptobacteroides</taxon>
    </lineage>
</organism>
<evidence type="ECO:0000256" key="8">
    <source>
        <dbReference type="HAMAP-Rule" id="MF_01161"/>
    </source>
</evidence>
<dbReference type="PANTHER" id="PTHR43033">
    <property type="entry name" value="TRNA(ILE)-LYSIDINE SYNTHASE-RELATED"/>
    <property type="match status" value="1"/>
</dbReference>
<evidence type="ECO:0000256" key="6">
    <source>
        <dbReference type="ARBA" id="ARBA00022840"/>
    </source>
</evidence>
<dbReference type="EMBL" id="JADIMB010000030">
    <property type="protein sequence ID" value="MBO8470577.1"/>
    <property type="molecule type" value="Genomic_DNA"/>
</dbReference>
<dbReference type="GO" id="GO:0005524">
    <property type="term" value="F:ATP binding"/>
    <property type="evidence" value="ECO:0007669"/>
    <property type="project" value="UniProtKB-UniRule"/>
</dbReference>
<evidence type="ECO:0000313" key="10">
    <source>
        <dbReference type="EMBL" id="MBO8470577.1"/>
    </source>
</evidence>
<feature type="domain" description="Lysidine-tRNA(Ile) synthetase C-terminal" evidence="9">
    <location>
        <begin position="420"/>
        <end position="501"/>
    </location>
</feature>
<evidence type="ECO:0000256" key="4">
    <source>
        <dbReference type="ARBA" id="ARBA00022694"/>
    </source>
</evidence>
<evidence type="ECO:0000256" key="1">
    <source>
        <dbReference type="ARBA" id="ARBA00004496"/>
    </source>
</evidence>
<evidence type="ECO:0000259" key="9">
    <source>
        <dbReference type="SMART" id="SM00977"/>
    </source>
</evidence>
<dbReference type="PANTHER" id="PTHR43033:SF1">
    <property type="entry name" value="TRNA(ILE)-LYSIDINE SYNTHASE-RELATED"/>
    <property type="match status" value="1"/>
</dbReference>
<dbReference type="InterPro" id="IPR012094">
    <property type="entry name" value="tRNA_Ile_lys_synt"/>
</dbReference>
<dbReference type="NCBIfam" id="TIGR02433">
    <property type="entry name" value="lysidine_TilS_C"/>
    <property type="match status" value="1"/>
</dbReference>
<keyword evidence="3 8" id="KW-0436">Ligase</keyword>
<dbReference type="EC" id="6.3.4.19" evidence="8"/>
<evidence type="ECO:0000256" key="5">
    <source>
        <dbReference type="ARBA" id="ARBA00022741"/>
    </source>
</evidence>
<reference evidence="10" key="1">
    <citation type="submission" date="2020-10" db="EMBL/GenBank/DDBJ databases">
        <authorList>
            <person name="Gilroy R."/>
        </authorList>
    </citation>
    <scope>NUCLEOTIDE SEQUENCE</scope>
    <source>
        <strain evidence="10">B2-22910</strain>
    </source>
</reference>
<dbReference type="Gene3D" id="3.40.50.620">
    <property type="entry name" value="HUPs"/>
    <property type="match status" value="1"/>
</dbReference>
<comment type="caution">
    <text evidence="10">The sequence shown here is derived from an EMBL/GenBank/DDBJ whole genome shotgun (WGS) entry which is preliminary data.</text>
</comment>
<dbReference type="CDD" id="cd01992">
    <property type="entry name" value="TilS_N"/>
    <property type="match status" value="1"/>
</dbReference>
<evidence type="ECO:0000256" key="7">
    <source>
        <dbReference type="ARBA" id="ARBA00048539"/>
    </source>
</evidence>
<keyword evidence="4 8" id="KW-0819">tRNA processing</keyword>
<gene>
    <name evidence="8 10" type="primary">tilS</name>
    <name evidence="10" type="ORF">IAB82_02135</name>
</gene>
<evidence type="ECO:0000256" key="2">
    <source>
        <dbReference type="ARBA" id="ARBA00022490"/>
    </source>
</evidence>
<proteinExistence type="inferred from homology"/>
<dbReference type="NCBIfam" id="TIGR02432">
    <property type="entry name" value="lysidine_TilS_N"/>
    <property type="match status" value="1"/>
</dbReference>
<accession>A0A9D9IDR6</accession>
<dbReference type="Pfam" id="PF01171">
    <property type="entry name" value="ATP_bind_3"/>
    <property type="match status" value="1"/>
</dbReference>
<comment type="domain">
    <text evidence="8">The N-terminal region contains the highly conserved SGGXDS motif, predicted to be a P-loop motif involved in ATP binding.</text>
</comment>
<feature type="binding site" evidence="8">
    <location>
        <begin position="35"/>
        <end position="40"/>
    </location>
    <ligand>
        <name>ATP</name>
        <dbReference type="ChEBI" id="CHEBI:30616"/>
    </ligand>
</feature>